<name>A0ABV6ASQ2_9DEIO</name>
<gene>
    <name evidence="2" type="ORF">ACFFLM_00805</name>
</gene>
<evidence type="ECO:0000256" key="1">
    <source>
        <dbReference type="SAM" id="Phobius"/>
    </source>
</evidence>
<organism evidence="2 3">
    <name type="scientific">Deinococcus oregonensis</name>
    <dbReference type="NCBI Taxonomy" id="1805970"/>
    <lineage>
        <taxon>Bacteria</taxon>
        <taxon>Thermotogati</taxon>
        <taxon>Deinococcota</taxon>
        <taxon>Deinococci</taxon>
        <taxon>Deinococcales</taxon>
        <taxon>Deinococcaceae</taxon>
        <taxon>Deinococcus</taxon>
    </lineage>
</organism>
<evidence type="ECO:0000313" key="3">
    <source>
        <dbReference type="Proteomes" id="UP001589733"/>
    </source>
</evidence>
<dbReference type="RefSeq" id="WP_380004534.1">
    <property type="nucleotide sequence ID" value="NZ_JBHLYR010000006.1"/>
</dbReference>
<dbReference type="Proteomes" id="UP001589733">
    <property type="component" value="Unassembled WGS sequence"/>
</dbReference>
<comment type="caution">
    <text evidence="2">The sequence shown here is derived from an EMBL/GenBank/DDBJ whole genome shotgun (WGS) entry which is preliminary data.</text>
</comment>
<keyword evidence="1" id="KW-0812">Transmembrane</keyword>
<sequence length="124" mass="13770">MSPDQHAWSDLSGSVSMFLIPALLGLHPAAVRLSTAFACTGVLLASGTDYPYPVHWGRRISFRQHGHLERLSLPVYFILPVSLGMLSRKRERFYFLTVLTGYAAAHLLTAWPTREAAPSPQDPH</sequence>
<keyword evidence="3" id="KW-1185">Reference proteome</keyword>
<protein>
    <submittedName>
        <fullName evidence="2">Uncharacterized protein</fullName>
    </submittedName>
</protein>
<dbReference type="EMBL" id="JBHLYR010000006">
    <property type="protein sequence ID" value="MFB9990527.1"/>
    <property type="molecule type" value="Genomic_DNA"/>
</dbReference>
<feature type="transmembrane region" description="Helical" evidence="1">
    <location>
        <begin position="93"/>
        <end position="111"/>
    </location>
</feature>
<proteinExistence type="predicted"/>
<evidence type="ECO:0000313" key="2">
    <source>
        <dbReference type="EMBL" id="MFB9990527.1"/>
    </source>
</evidence>
<keyword evidence="1" id="KW-1133">Transmembrane helix</keyword>
<accession>A0ABV6ASQ2</accession>
<keyword evidence="1" id="KW-0472">Membrane</keyword>
<reference evidence="2 3" key="1">
    <citation type="submission" date="2024-09" db="EMBL/GenBank/DDBJ databases">
        <authorList>
            <person name="Sun Q."/>
            <person name="Mori K."/>
        </authorList>
    </citation>
    <scope>NUCLEOTIDE SEQUENCE [LARGE SCALE GENOMIC DNA]</scope>
    <source>
        <strain evidence="2 3">JCM 13503</strain>
    </source>
</reference>